<dbReference type="InterPro" id="IPR014030">
    <property type="entry name" value="Ketoacyl_synth_N"/>
</dbReference>
<dbReference type="Gene3D" id="3.40.47.10">
    <property type="match status" value="1"/>
</dbReference>
<dbReference type="PANTHER" id="PTHR11712">
    <property type="entry name" value="POLYKETIDE SYNTHASE-RELATED"/>
    <property type="match status" value="1"/>
</dbReference>
<accession>A0ABW9HGN2</accession>
<evidence type="ECO:0000256" key="2">
    <source>
        <dbReference type="ARBA" id="ARBA00022679"/>
    </source>
</evidence>
<dbReference type="EMBL" id="JBJVNI010000001">
    <property type="protein sequence ID" value="MFM9607121.1"/>
    <property type="molecule type" value="Genomic_DNA"/>
</dbReference>
<keyword evidence="2 3" id="KW-0808">Transferase</keyword>
<name>A0ABW9HGN2_9ACTN</name>
<dbReference type="InterPro" id="IPR016039">
    <property type="entry name" value="Thiolase-like"/>
</dbReference>
<reference evidence="5 6" key="1">
    <citation type="submission" date="2024-12" db="EMBL/GenBank/DDBJ databases">
        <title>Forecasting of Potato common scab and diversities of Pathogenic streptomyces spp. in china.</title>
        <authorList>
            <person name="Handique U."/>
            <person name="Wu J."/>
        </authorList>
    </citation>
    <scope>NUCLEOTIDE SEQUENCE [LARGE SCALE GENOMIC DNA]</scope>
    <source>
        <strain evidence="5 6">ZRIMU1530</strain>
    </source>
</reference>
<dbReference type="RefSeq" id="WP_409119948.1">
    <property type="nucleotide sequence ID" value="NZ_JBJVNI010000001.1"/>
</dbReference>
<evidence type="ECO:0000313" key="6">
    <source>
        <dbReference type="Proteomes" id="UP001631957"/>
    </source>
</evidence>
<dbReference type="InterPro" id="IPR000794">
    <property type="entry name" value="Beta-ketoacyl_synthase"/>
</dbReference>
<feature type="domain" description="Ketosynthase family 3 (KS3)" evidence="4">
    <location>
        <begin position="6"/>
        <end position="401"/>
    </location>
</feature>
<dbReference type="Pfam" id="PF02801">
    <property type="entry name" value="Ketoacyl-synt_C"/>
    <property type="match status" value="1"/>
</dbReference>
<proteinExistence type="inferred from homology"/>
<dbReference type="PROSITE" id="PS52004">
    <property type="entry name" value="KS3_2"/>
    <property type="match status" value="1"/>
</dbReference>
<dbReference type="InterPro" id="IPR014031">
    <property type="entry name" value="Ketoacyl_synth_C"/>
</dbReference>
<evidence type="ECO:0000256" key="1">
    <source>
        <dbReference type="ARBA" id="ARBA00008467"/>
    </source>
</evidence>
<dbReference type="PANTHER" id="PTHR11712:SF347">
    <property type="entry name" value="BETA KETOACYL-ACYL CARRIER PROTEIN SYNTHASE"/>
    <property type="match status" value="1"/>
</dbReference>
<sequence length="402" mass="40015">MRTGGTSAVAVTGVGMVTPAGIGTEVSWARVCDGRATAGVDPRLVGGDIERACTVGGFDAERLLGGKVSCRTDRSTQFALVAAAEAVTDAGLDPTGWDAPRVAVVCGSAHGGTLSMEDNHHRHLSSREVSALAVPMMLPNMAAGELAVRLHALGPNLSPAMGCVSGTSALGLGRELILMGAADIVLAGASEASVSAFAVACLHRVRALSVQQVARPFDADRDGFVLAEGAAVLVLESLAHARTRGAPVRALLAGHATSADGHHATSPHPEGHGLIRAVTAALADAGLPAGQVEHVNAHATGTPQGDAAEAAALRGLTPQAAVTSVKGCLGHTLGAAGAIEAALTVLTVQHGIVPPTTGLTRQDPGFGLDVVHGAARHMPVGAALSTSSGFGGQNAALVITPA</sequence>
<evidence type="ECO:0000256" key="3">
    <source>
        <dbReference type="RuleBase" id="RU003694"/>
    </source>
</evidence>
<comment type="caution">
    <text evidence="5">The sequence shown here is derived from an EMBL/GenBank/DDBJ whole genome shotgun (WGS) entry which is preliminary data.</text>
</comment>
<comment type="similarity">
    <text evidence="1 3">Belongs to the thiolase-like superfamily. Beta-ketoacyl-ACP synthases family.</text>
</comment>
<organism evidence="5 6">
    <name type="scientific">Streptomyces niveiscabiei</name>
    <dbReference type="NCBI Taxonomy" id="164115"/>
    <lineage>
        <taxon>Bacteria</taxon>
        <taxon>Bacillati</taxon>
        <taxon>Actinomycetota</taxon>
        <taxon>Actinomycetes</taxon>
        <taxon>Kitasatosporales</taxon>
        <taxon>Streptomycetaceae</taxon>
        <taxon>Streptomyces</taxon>
    </lineage>
</organism>
<dbReference type="CDD" id="cd00834">
    <property type="entry name" value="KAS_I_II"/>
    <property type="match status" value="1"/>
</dbReference>
<dbReference type="SUPFAM" id="SSF53901">
    <property type="entry name" value="Thiolase-like"/>
    <property type="match status" value="2"/>
</dbReference>
<dbReference type="InterPro" id="IPR020841">
    <property type="entry name" value="PKS_Beta-ketoAc_synthase_dom"/>
</dbReference>
<gene>
    <name evidence="5" type="ORF">ACKI18_00180</name>
</gene>
<dbReference type="Proteomes" id="UP001631957">
    <property type="component" value="Unassembled WGS sequence"/>
</dbReference>
<dbReference type="Pfam" id="PF00109">
    <property type="entry name" value="ketoacyl-synt"/>
    <property type="match status" value="1"/>
</dbReference>
<keyword evidence="6" id="KW-1185">Reference proteome</keyword>
<dbReference type="SMART" id="SM00825">
    <property type="entry name" value="PKS_KS"/>
    <property type="match status" value="1"/>
</dbReference>
<evidence type="ECO:0000259" key="4">
    <source>
        <dbReference type="PROSITE" id="PS52004"/>
    </source>
</evidence>
<evidence type="ECO:0000313" key="5">
    <source>
        <dbReference type="EMBL" id="MFM9607121.1"/>
    </source>
</evidence>
<protein>
    <submittedName>
        <fullName evidence="5">Beta-ketoacyl-[acyl-carrier-protein] synthase family protein</fullName>
    </submittedName>
</protein>